<name>A0AAN6Y395_9PEZI</name>
<keyword evidence="4" id="KW-0012">Acyltransferase</keyword>
<feature type="transmembrane region" description="Helical" evidence="2">
    <location>
        <begin position="398"/>
        <end position="417"/>
    </location>
</feature>
<dbReference type="Pfam" id="PF01757">
    <property type="entry name" value="Acyl_transf_3"/>
    <property type="match status" value="1"/>
</dbReference>
<sequence length="556" mass="61480">MATVGGSSGSIGSGSGTNKSRTTGTERVTTTSIRRLLTALLPSFITESACVSSNANPGEQRRRRQQKLHATSSTAYLDGLRGLAACSVFAYHYTDYNHKFFLPLYGYNTEQNVASSSFMQLPYVRLLYSGTPMVHVFFVISGFALSLRPLGHLYPQDCTGNGDAIRAAGQAKAQALVASSAFRRPIRLCIPPLGATALAAFVVFVFGWMPTFMKPEETLWAQISDWAIDAVYRVMWPWNWDEGSPHSRYNPHLWTIPMEFVHSMFLFLVLLVLSRLRGPGTRLLVSGTLMAYTLLIGRWAAFEFLGGAFLAELHLGTHSEATNLDMRLPGGLDGALKTGRCKKSSSRTLKKALQITVLLAAGYILSWPPRKVDMTPTFNWILELAPRSYGGGEKGKNFWLAVAAFGTVWAVGRIQFVKNWVLMSSFAQYAGKISFCFYIFQHLILNLMQAHVLGREHKPATETREEEIGWGVRSVFGVSSTLQRTVTWWVGLLIMGMALVCLADFGTRFLDAPAVRLAKRVEALAFGVSLPEHQQIPLQDIGHRGEGHGGNERVEK</sequence>
<keyword evidence="4" id="KW-0808">Transferase</keyword>
<gene>
    <name evidence="4" type="ORF">QBC37DRAFT_426049</name>
</gene>
<dbReference type="InterPro" id="IPR050879">
    <property type="entry name" value="Acyltransferase_3"/>
</dbReference>
<feature type="region of interest" description="Disordered" evidence="1">
    <location>
        <begin position="1"/>
        <end position="28"/>
    </location>
</feature>
<evidence type="ECO:0000256" key="1">
    <source>
        <dbReference type="SAM" id="MobiDB-lite"/>
    </source>
</evidence>
<dbReference type="AlphaFoldDB" id="A0AAN6Y395"/>
<organism evidence="4 5">
    <name type="scientific">Rhypophila decipiens</name>
    <dbReference type="NCBI Taxonomy" id="261697"/>
    <lineage>
        <taxon>Eukaryota</taxon>
        <taxon>Fungi</taxon>
        <taxon>Dikarya</taxon>
        <taxon>Ascomycota</taxon>
        <taxon>Pezizomycotina</taxon>
        <taxon>Sordariomycetes</taxon>
        <taxon>Sordariomycetidae</taxon>
        <taxon>Sordariales</taxon>
        <taxon>Naviculisporaceae</taxon>
        <taxon>Rhypophila</taxon>
    </lineage>
</organism>
<reference evidence="4" key="2">
    <citation type="submission" date="2023-05" db="EMBL/GenBank/DDBJ databases">
        <authorList>
            <consortium name="Lawrence Berkeley National Laboratory"/>
            <person name="Steindorff A."/>
            <person name="Hensen N."/>
            <person name="Bonometti L."/>
            <person name="Westerberg I."/>
            <person name="Brannstrom I.O."/>
            <person name="Guillou S."/>
            <person name="Cros-Aarteil S."/>
            <person name="Calhoun S."/>
            <person name="Haridas S."/>
            <person name="Kuo A."/>
            <person name="Mondo S."/>
            <person name="Pangilinan J."/>
            <person name="Riley R."/>
            <person name="Labutti K."/>
            <person name="Andreopoulos B."/>
            <person name="Lipzen A."/>
            <person name="Chen C."/>
            <person name="Yanf M."/>
            <person name="Daum C."/>
            <person name="Ng V."/>
            <person name="Clum A."/>
            <person name="Ohm R."/>
            <person name="Martin F."/>
            <person name="Silar P."/>
            <person name="Natvig D."/>
            <person name="Lalanne C."/>
            <person name="Gautier V."/>
            <person name="Ament-Velasquez S.L."/>
            <person name="Kruys A."/>
            <person name="Hutchinson M.I."/>
            <person name="Powell A.J."/>
            <person name="Barry K."/>
            <person name="Miller A.N."/>
            <person name="Grigoriev I.V."/>
            <person name="Debuchy R."/>
            <person name="Gladieux P."/>
            <person name="Thoren M.H."/>
            <person name="Johannesson H."/>
        </authorList>
    </citation>
    <scope>NUCLEOTIDE SEQUENCE</scope>
    <source>
        <strain evidence="4">PSN293</strain>
    </source>
</reference>
<accession>A0AAN6Y395</accession>
<evidence type="ECO:0000313" key="4">
    <source>
        <dbReference type="EMBL" id="KAK4211848.1"/>
    </source>
</evidence>
<keyword evidence="5" id="KW-1185">Reference proteome</keyword>
<keyword evidence="2" id="KW-0472">Membrane</keyword>
<dbReference type="InterPro" id="IPR002656">
    <property type="entry name" value="Acyl_transf_3_dom"/>
</dbReference>
<dbReference type="PANTHER" id="PTHR23028">
    <property type="entry name" value="ACETYLTRANSFERASE"/>
    <property type="match status" value="1"/>
</dbReference>
<dbReference type="Proteomes" id="UP001301769">
    <property type="component" value="Unassembled WGS sequence"/>
</dbReference>
<protein>
    <submittedName>
        <fullName evidence="4">Acyltransferase family-domain-containing protein</fullName>
    </submittedName>
</protein>
<comment type="caution">
    <text evidence="4">The sequence shown here is derived from an EMBL/GenBank/DDBJ whole genome shotgun (WGS) entry which is preliminary data.</text>
</comment>
<dbReference type="PANTHER" id="PTHR23028:SF126">
    <property type="entry name" value="ACYLTRANSFERASE 3 DOMAIN-CONTAINING PROTEIN"/>
    <property type="match status" value="1"/>
</dbReference>
<keyword evidence="2" id="KW-1133">Transmembrane helix</keyword>
<feature type="transmembrane region" description="Helical" evidence="2">
    <location>
        <begin position="486"/>
        <end position="510"/>
    </location>
</feature>
<feature type="domain" description="Acyltransferase 3" evidence="3">
    <location>
        <begin position="75"/>
        <end position="502"/>
    </location>
</feature>
<reference evidence="4" key="1">
    <citation type="journal article" date="2023" name="Mol. Phylogenet. Evol.">
        <title>Genome-scale phylogeny and comparative genomics of the fungal order Sordariales.</title>
        <authorList>
            <person name="Hensen N."/>
            <person name="Bonometti L."/>
            <person name="Westerberg I."/>
            <person name="Brannstrom I.O."/>
            <person name="Guillou S."/>
            <person name="Cros-Aarteil S."/>
            <person name="Calhoun S."/>
            <person name="Haridas S."/>
            <person name="Kuo A."/>
            <person name="Mondo S."/>
            <person name="Pangilinan J."/>
            <person name="Riley R."/>
            <person name="LaButti K."/>
            <person name="Andreopoulos B."/>
            <person name="Lipzen A."/>
            <person name="Chen C."/>
            <person name="Yan M."/>
            <person name="Daum C."/>
            <person name="Ng V."/>
            <person name="Clum A."/>
            <person name="Steindorff A."/>
            <person name="Ohm R.A."/>
            <person name="Martin F."/>
            <person name="Silar P."/>
            <person name="Natvig D.O."/>
            <person name="Lalanne C."/>
            <person name="Gautier V."/>
            <person name="Ament-Velasquez S.L."/>
            <person name="Kruys A."/>
            <person name="Hutchinson M.I."/>
            <person name="Powell A.J."/>
            <person name="Barry K."/>
            <person name="Miller A.N."/>
            <person name="Grigoriev I.V."/>
            <person name="Debuchy R."/>
            <person name="Gladieux P."/>
            <person name="Hiltunen Thoren M."/>
            <person name="Johannesson H."/>
        </authorList>
    </citation>
    <scope>NUCLEOTIDE SEQUENCE</scope>
    <source>
        <strain evidence="4">PSN293</strain>
    </source>
</reference>
<feature type="compositionally biased region" description="Gly residues" evidence="1">
    <location>
        <begin position="1"/>
        <end position="15"/>
    </location>
</feature>
<evidence type="ECO:0000313" key="5">
    <source>
        <dbReference type="Proteomes" id="UP001301769"/>
    </source>
</evidence>
<dbReference type="GO" id="GO:0016747">
    <property type="term" value="F:acyltransferase activity, transferring groups other than amino-acyl groups"/>
    <property type="evidence" value="ECO:0007669"/>
    <property type="project" value="InterPro"/>
</dbReference>
<feature type="transmembrane region" description="Helical" evidence="2">
    <location>
        <begin position="126"/>
        <end position="147"/>
    </location>
</feature>
<feature type="transmembrane region" description="Helical" evidence="2">
    <location>
        <begin position="188"/>
        <end position="209"/>
    </location>
</feature>
<feature type="transmembrane region" description="Helical" evidence="2">
    <location>
        <begin position="429"/>
        <end position="448"/>
    </location>
</feature>
<evidence type="ECO:0000256" key="2">
    <source>
        <dbReference type="SAM" id="Phobius"/>
    </source>
</evidence>
<keyword evidence="2" id="KW-0812">Transmembrane</keyword>
<feature type="transmembrane region" description="Helical" evidence="2">
    <location>
        <begin position="253"/>
        <end position="273"/>
    </location>
</feature>
<evidence type="ECO:0000259" key="3">
    <source>
        <dbReference type="Pfam" id="PF01757"/>
    </source>
</evidence>
<dbReference type="EMBL" id="MU858139">
    <property type="protein sequence ID" value="KAK4211848.1"/>
    <property type="molecule type" value="Genomic_DNA"/>
</dbReference>
<proteinExistence type="predicted"/>